<feature type="transmembrane region" description="Helical" evidence="6">
    <location>
        <begin position="219"/>
        <end position="243"/>
    </location>
</feature>
<reference evidence="7 8" key="1">
    <citation type="submission" date="2018-09" db="EMBL/GenBank/DDBJ databases">
        <authorList>
            <person name="Zhu H."/>
        </authorList>
    </citation>
    <scope>NUCLEOTIDE SEQUENCE [LARGE SCALE GENOMIC DNA]</scope>
    <source>
        <strain evidence="7 8">K2W22B-5</strain>
    </source>
</reference>
<evidence type="ECO:0000256" key="5">
    <source>
        <dbReference type="ARBA" id="ARBA00023136"/>
    </source>
</evidence>
<protein>
    <submittedName>
        <fullName evidence="7">Na/Pi cotransporter family protein</fullName>
    </submittedName>
</protein>
<dbReference type="InterPro" id="IPR003841">
    <property type="entry name" value="Na/Pi_transpt"/>
</dbReference>
<feature type="transmembrane region" description="Helical" evidence="6">
    <location>
        <begin position="113"/>
        <end position="129"/>
    </location>
</feature>
<gene>
    <name evidence="7" type="ORF">D3877_04950</name>
</gene>
<comment type="caution">
    <text evidence="7">The sequence shown here is derived from an EMBL/GenBank/DDBJ whole genome shotgun (WGS) entry which is preliminary data.</text>
</comment>
<dbReference type="Proteomes" id="UP000283458">
    <property type="component" value="Unassembled WGS sequence"/>
</dbReference>
<keyword evidence="5 6" id="KW-0472">Membrane</keyword>
<evidence type="ECO:0000256" key="3">
    <source>
        <dbReference type="ARBA" id="ARBA00022692"/>
    </source>
</evidence>
<proteinExistence type="predicted"/>
<feature type="transmembrane region" description="Helical" evidence="6">
    <location>
        <begin position="135"/>
        <end position="157"/>
    </location>
</feature>
<dbReference type="PANTHER" id="PTHR10010:SF46">
    <property type="entry name" value="SODIUM-DEPENDENT PHOSPHATE TRANSPORT PROTEIN 2B"/>
    <property type="match status" value="1"/>
</dbReference>
<evidence type="ECO:0000256" key="6">
    <source>
        <dbReference type="SAM" id="Phobius"/>
    </source>
</evidence>
<dbReference type="PANTHER" id="PTHR10010">
    <property type="entry name" value="SOLUTE CARRIER FAMILY 34 SODIUM PHOSPHATE , MEMBER 2-RELATED"/>
    <property type="match status" value="1"/>
</dbReference>
<sequence length="561" mass="59353">MDGGVIQDMVFRVLGGLGLFMLGMEFLSDGIQSLAVERMRQILERFTTNRIFALLTGTFVTGVIQSSTVMTVMVVGFVNSGIVTLEQAIGLIMGANIGTTLTTVFVALPIGKWGLPVIGVAALVYLFVGTPKIRYSALAILGLGMIFYGLDLLTSGFRPIRSAPAMMEVFTLLSADSYGGILLCVALSALVTAIIHSSSATVGIVMGLGASGVMDWHTALAFTLGADVGTTATSYVAALNLSLNARRTAYAHMSFNVIGVLLMLPLFPLSLTLVAWTLGGDPGVAVTGAGGAVSYPLVPIAIATYSTGFNIFNTVVMLPFVPLMARLLSRIGQGKTEDEDLSLPKYLFARAVEEPESALRLLEKEQTRYRAALAPLLALARSGDGTDNDAKRTGKAAALHTALAALSKEIDGFVGNLCKRTMPPPLVPVLMGVLQSQDHARALERHLFDFTQELGAAPLSEAGRRFADILLEALDAVLLETLAALESGDVDDLRMIHGMIGDQGGAAARLRQSYLESDSGIPLDERTRLLAALGQAESALWGLARLLTLRLADRQAIQAAA</sequence>
<dbReference type="GO" id="GO:0044341">
    <property type="term" value="P:sodium-dependent phosphate transport"/>
    <property type="evidence" value="ECO:0007669"/>
    <property type="project" value="InterPro"/>
</dbReference>
<dbReference type="GO" id="GO:0005886">
    <property type="term" value="C:plasma membrane"/>
    <property type="evidence" value="ECO:0007669"/>
    <property type="project" value="UniProtKB-SubCell"/>
</dbReference>
<accession>A0A418W1S3</accession>
<dbReference type="NCBIfam" id="NF037997">
    <property type="entry name" value="Na_Pi_symport"/>
    <property type="match status" value="1"/>
</dbReference>
<dbReference type="OrthoDB" id="9763003at2"/>
<organism evidence="7 8">
    <name type="scientific">Azospirillum cavernae</name>
    <dbReference type="NCBI Taxonomy" id="2320860"/>
    <lineage>
        <taxon>Bacteria</taxon>
        <taxon>Pseudomonadati</taxon>
        <taxon>Pseudomonadota</taxon>
        <taxon>Alphaproteobacteria</taxon>
        <taxon>Rhodospirillales</taxon>
        <taxon>Azospirillaceae</taxon>
        <taxon>Azospirillum</taxon>
    </lineage>
</organism>
<feature type="transmembrane region" description="Helical" evidence="6">
    <location>
        <begin position="88"/>
        <end position="108"/>
    </location>
</feature>
<dbReference type="RefSeq" id="WP_119829611.1">
    <property type="nucleotide sequence ID" value="NZ_QYUL01000001.1"/>
</dbReference>
<evidence type="ECO:0000313" key="8">
    <source>
        <dbReference type="Proteomes" id="UP000283458"/>
    </source>
</evidence>
<feature type="transmembrane region" description="Helical" evidence="6">
    <location>
        <begin position="178"/>
        <end position="199"/>
    </location>
</feature>
<dbReference type="GO" id="GO:0005436">
    <property type="term" value="F:sodium:phosphate symporter activity"/>
    <property type="evidence" value="ECO:0007669"/>
    <property type="project" value="InterPro"/>
</dbReference>
<feature type="transmembrane region" description="Helical" evidence="6">
    <location>
        <begin position="51"/>
        <end position="76"/>
    </location>
</feature>
<comment type="subcellular location">
    <subcellularLocation>
        <location evidence="1">Cell membrane</location>
        <topology evidence="1">Multi-pass membrane protein</topology>
    </subcellularLocation>
</comment>
<evidence type="ECO:0000256" key="1">
    <source>
        <dbReference type="ARBA" id="ARBA00004651"/>
    </source>
</evidence>
<evidence type="ECO:0000256" key="4">
    <source>
        <dbReference type="ARBA" id="ARBA00022989"/>
    </source>
</evidence>
<keyword evidence="8" id="KW-1185">Reference proteome</keyword>
<dbReference type="InterPro" id="IPR004633">
    <property type="entry name" value="NaPi_cotrn-rel/YqeW-like"/>
</dbReference>
<feature type="transmembrane region" description="Helical" evidence="6">
    <location>
        <begin position="255"/>
        <end position="278"/>
    </location>
</feature>
<evidence type="ECO:0000256" key="2">
    <source>
        <dbReference type="ARBA" id="ARBA00022475"/>
    </source>
</evidence>
<name>A0A418W1S3_9PROT</name>
<dbReference type="AlphaFoldDB" id="A0A418W1S3"/>
<evidence type="ECO:0000313" key="7">
    <source>
        <dbReference type="EMBL" id="RJF83970.1"/>
    </source>
</evidence>
<keyword evidence="2" id="KW-1003">Cell membrane</keyword>
<keyword evidence="3 6" id="KW-0812">Transmembrane</keyword>
<keyword evidence="4 6" id="KW-1133">Transmembrane helix</keyword>
<dbReference type="Pfam" id="PF02690">
    <property type="entry name" value="Na_Pi_cotrans"/>
    <property type="match status" value="2"/>
</dbReference>
<dbReference type="NCBIfam" id="TIGR00704">
    <property type="entry name" value="NaPi_cotrn_rel"/>
    <property type="match status" value="1"/>
</dbReference>
<feature type="transmembrane region" description="Helical" evidence="6">
    <location>
        <begin position="12"/>
        <end position="31"/>
    </location>
</feature>
<feature type="transmembrane region" description="Helical" evidence="6">
    <location>
        <begin position="298"/>
        <end position="321"/>
    </location>
</feature>
<dbReference type="EMBL" id="QYUL01000001">
    <property type="protein sequence ID" value="RJF83970.1"/>
    <property type="molecule type" value="Genomic_DNA"/>
</dbReference>